<name>A0AA47GHS0_9LACO</name>
<protein>
    <submittedName>
        <fullName evidence="2">Holin-like toxin</fullName>
    </submittedName>
</protein>
<keyword evidence="1" id="KW-1133">Transmembrane helix</keyword>
<keyword evidence="3" id="KW-1185">Reference proteome</keyword>
<feature type="transmembrane region" description="Helical" evidence="1">
    <location>
        <begin position="6"/>
        <end position="24"/>
    </location>
</feature>
<organism evidence="2 3">
    <name type="scientific">Lactobacillus helsingborgensis</name>
    <dbReference type="NCBI Taxonomy" id="1218494"/>
    <lineage>
        <taxon>Bacteria</taxon>
        <taxon>Bacillati</taxon>
        <taxon>Bacillota</taxon>
        <taxon>Bacilli</taxon>
        <taxon>Lactobacillales</taxon>
        <taxon>Lactobacillaceae</taxon>
        <taxon>Lactobacillus</taxon>
    </lineage>
</organism>
<proteinExistence type="predicted"/>
<keyword evidence="1" id="KW-0472">Membrane</keyword>
<evidence type="ECO:0000313" key="3">
    <source>
        <dbReference type="Proteomes" id="UP001164557"/>
    </source>
</evidence>
<evidence type="ECO:0000256" key="1">
    <source>
        <dbReference type="SAM" id="Phobius"/>
    </source>
</evidence>
<reference evidence="2" key="1">
    <citation type="submission" date="2021-09" db="EMBL/GenBank/DDBJ databases">
        <title>Lactobacillus species from Apis mellifera, Switzerland.</title>
        <authorList>
            <person name="Pfister J."/>
            <person name="Brown A."/>
            <person name="Neumann P."/>
            <person name="Collaud A."/>
            <person name="Retschnig G."/>
            <person name="Perreten V."/>
        </authorList>
    </citation>
    <scope>NUCLEOTIDE SEQUENCE</scope>
    <source>
        <strain evidence="2">IBH002</strain>
        <plasmid evidence="2">pIBH002-1</plasmid>
    </source>
</reference>
<gene>
    <name evidence="2" type="ORF">LDX53_09135</name>
</gene>
<dbReference type="Proteomes" id="UP001164557">
    <property type="component" value="Plasmid pIBH002-1"/>
</dbReference>
<accession>A0AA47GHS0</accession>
<geneLocation type="plasmid" evidence="2 3">
    <name>pIBH002-1</name>
</geneLocation>
<evidence type="ECO:0000313" key="2">
    <source>
        <dbReference type="EMBL" id="UZX30639.1"/>
    </source>
</evidence>
<sequence>MSVYEALKLALEFATFIIVLLTYIGNNKK</sequence>
<dbReference type="Pfam" id="PF16935">
    <property type="entry name" value="Hol_Tox"/>
    <property type="match status" value="1"/>
</dbReference>
<keyword evidence="2" id="KW-0614">Plasmid</keyword>
<keyword evidence="1" id="KW-0812">Transmembrane</keyword>
<dbReference type="AlphaFoldDB" id="A0AA47GHS0"/>
<dbReference type="RefSeq" id="WP_244885273.1">
    <property type="nucleotide sequence ID" value="NZ_CP084385.1"/>
</dbReference>
<dbReference type="EMBL" id="CP084390">
    <property type="protein sequence ID" value="UZX30639.1"/>
    <property type="molecule type" value="Genomic_DNA"/>
</dbReference>
<dbReference type="InterPro" id="IPR031616">
    <property type="entry name" value="BsrE-like"/>
</dbReference>